<gene>
    <name evidence="2" type="ORF">SI7747_UN021706</name>
</gene>
<dbReference type="EMBL" id="CACRZD030000293">
    <property type="protein sequence ID" value="CAA6675364.1"/>
    <property type="molecule type" value="Genomic_DNA"/>
</dbReference>
<evidence type="ECO:0000313" key="3">
    <source>
        <dbReference type="Proteomes" id="UP001189122"/>
    </source>
</evidence>
<protein>
    <submittedName>
        <fullName evidence="2">Uncharacterized protein</fullName>
    </submittedName>
</protein>
<dbReference type="Proteomes" id="UP001189122">
    <property type="component" value="Unassembled WGS sequence"/>
</dbReference>
<evidence type="ECO:0000256" key="1">
    <source>
        <dbReference type="SAM" id="MobiDB-lite"/>
    </source>
</evidence>
<keyword evidence="3" id="KW-1185">Reference proteome</keyword>
<proteinExistence type="predicted"/>
<feature type="region of interest" description="Disordered" evidence="1">
    <location>
        <begin position="27"/>
        <end position="62"/>
    </location>
</feature>
<organism evidence="2 3">
    <name type="scientific">Spirodela intermedia</name>
    <name type="common">Intermediate duckweed</name>
    <dbReference type="NCBI Taxonomy" id="51605"/>
    <lineage>
        <taxon>Eukaryota</taxon>
        <taxon>Viridiplantae</taxon>
        <taxon>Streptophyta</taxon>
        <taxon>Embryophyta</taxon>
        <taxon>Tracheophyta</taxon>
        <taxon>Spermatophyta</taxon>
        <taxon>Magnoliopsida</taxon>
        <taxon>Liliopsida</taxon>
        <taxon>Araceae</taxon>
        <taxon>Lemnoideae</taxon>
        <taxon>Spirodela</taxon>
    </lineage>
</organism>
<name>A0ABN7EBV9_SPIIN</name>
<feature type="compositionally biased region" description="Basic and acidic residues" evidence="1">
    <location>
        <begin position="52"/>
        <end position="61"/>
    </location>
</feature>
<sequence>MHFSGLVSLGGQGEVAETVRRLAREEEMAALPRHPSTRSGAASARKFRRPRRAEPHCDRMAHPTVAAVKREDLGRSVFLAAAMAVLRSGFRRDIGGESAFPTSVHGP</sequence>
<comment type="caution">
    <text evidence="2">The sequence shown here is derived from an EMBL/GenBank/DDBJ whole genome shotgun (WGS) entry which is preliminary data.</text>
</comment>
<reference evidence="3" key="1">
    <citation type="journal article" date="2020" name="Sci. Rep.">
        <title>Chromosome-scale genome assembly for the duckweed Spirodela intermedia, integrating cytogenetic maps, PacBio and Oxford Nanopore libraries.</title>
        <authorList>
            <person name="Hoang P.T.N."/>
            <person name="Fiebig A."/>
            <person name="Novak P."/>
            <person name="Macas J."/>
            <person name="Cao H.X."/>
            <person name="Stepanenko A."/>
            <person name="Chen G."/>
            <person name="Borisjuk N."/>
            <person name="Scholz U."/>
            <person name="Schubert I."/>
        </authorList>
    </citation>
    <scope>NUCLEOTIDE SEQUENCE [LARGE SCALE GENOMIC DNA]</scope>
</reference>
<accession>A0ABN7EBV9</accession>
<evidence type="ECO:0000313" key="2">
    <source>
        <dbReference type="EMBL" id="CAA6675364.1"/>
    </source>
</evidence>